<proteinExistence type="predicted"/>
<feature type="compositionally biased region" description="Pro residues" evidence="1">
    <location>
        <begin position="266"/>
        <end position="276"/>
    </location>
</feature>
<dbReference type="AlphaFoldDB" id="A0A9Q1ENM8"/>
<feature type="region of interest" description="Disordered" evidence="1">
    <location>
        <begin position="262"/>
        <end position="288"/>
    </location>
</feature>
<gene>
    <name evidence="2" type="ORF">SKAU_G00320270</name>
</gene>
<feature type="compositionally biased region" description="Low complexity" evidence="1">
    <location>
        <begin position="375"/>
        <end position="394"/>
    </location>
</feature>
<feature type="compositionally biased region" description="Polar residues" evidence="1">
    <location>
        <begin position="326"/>
        <end position="335"/>
    </location>
</feature>
<feature type="compositionally biased region" description="Pro residues" evidence="1">
    <location>
        <begin position="395"/>
        <end position="406"/>
    </location>
</feature>
<evidence type="ECO:0000313" key="2">
    <source>
        <dbReference type="EMBL" id="KAJ8342099.1"/>
    </source>
</evidence>
<dbReference type="Proteomes" id="UP001152622">
    <property type="component" value="Chromosome 14"/>
</dbReference>
<evidence type="ECO:0000256" key="1">
    <source>
        <dbReference type="SAM" id="MobiDB-lite"/>
    </source>
</evidence>
<name>A0A9Q1ENM8_SYNKA</name>
<comment type="caution">
    <text evidence="2">The sequence shown here is derived from an EMBL/GenBank/DDBJ whole genome shotgun (WGS) entry which is preliminary data.</text>
</comment>
<protein>
    <submittedName>
        <fullName evidence="2">Uncharacterized protein</fullName>
    </submittedName>
</protein>
<feature type="compositionally biased region" description="Basic and acidic residues" evidence="1">
    <location>
        <begin position="209"/>
        <end position="235"/>
    </location>
</feature>
<feature type="region of interest" description="Disordered" evidence="1">
    <location>
        <begin position="173"/>
        <end position="244"/>
    </location>
</feature>
<feature type="region of interest" description="Disordered" evidence="1">
    <location>
        <begin position="475"/>
        <end position="525"/>
    </location>
</feature>
<organism evidence="2 3">
    <name type="scientific">Synaphobranchus kaupii</name>
    <name type="common">Kaup's arrowtooth eel</name>
    <dbReference type="NCBI Taxonomy" id="118154"/>
    <lineage>
        <taxon>Eukaryota</taxon>
        <taxon>Metazoa</taxon>
        <taxon>Chordata</taxon>
        <taxon>Craniata</taxon>
        <taxon>Vertebrata</taxon>
        <taxon>Euteleostomi</taxon>
        <taxon>Actinopterygii</taxon>
        <taxon>Neopterygii</taxon>
        <taxon>Teleostei</taxon>
        <taxon>Anguilliformes</taxon>
        <taxon>Synaphobranchidae</taxon>
        <taxon>Synaphobranchus</taxon>
    </lineage>
</organism>
<keyword evidence="3" id="KW-1185">Reference proteome</keyword>
<feature type="region of interest" description="Disordered" evidence="1">
    <location>
        <begin position="545"/>
        <end position="574"/>
    </location>
</feature>
<feature type="compositionally biased region" description="Gly residues" evidence="1">
    <location>
        <begin position="186"/>
        <end position="195"/>
    </location>
</feature>
<dbReference type="OrthoDB" id="9922675at2759"/>
<feature type="region of interest" description="Disordered" evidence="1">
    <location>
        <begin position="306"/>
        <end position="455"/>
    </location>
</feature>
<sequence>MDNPEEPSSCEGGGPFQMPAILIDGPGGVVVGTEVDDDPDILNCSFVEDPQDTLVTSRRIWSATQLERTCVAGRADNGAGDGQAQGGGAVAGAGREMIGLVAHRDTGIKPEGEGPREWRDPMLDVFRRVSRGYRPPRRSISLPEVMVDGDGEEEGGEFGGSGFHECAWTVGDSLKNGNGQSEQARVGGGGGGGGGEAEEIQQNGHGKHKEMEREKKGKKEEKRRVARDGGGKGEESGLGFLRSHQRMSVADRVRRFNVLSAWLRGPRPPPVPPAPQRGPVRLRRQGARRFSRSISHEGVAGLLQEPQSQELPEHPVSPLSPHNPRESLNPSNPLNSHDPLNPSNPLNSHDPLNPSNPLNSHDPLNPSNPLNYHDPLNPSNPLNPHNPNLLNPSCPNLPNPLEPINPPELSSKPSEPQHHHPGGQRLKEPAQGPGGRPPQHPEQEAQEGKNGPPELGLHELLELQLRIQHLEPPASQTSLCLTPPSPLEGPAKNARSPCLLSLPAPLPRHTDARSRRAPAASPPMWPLSPSDPCRPLEAGQCADSVPEISAGSDHSPTLCADGSNEMGTGGGRPAPLPFPVGVAFQGACRQEALQRFPPLAHS</sequence>
<dbReference type="EMBL" id="JAINUF010000014">
    <property type="protein sequence ID" value="KAJ8342099.1"/>
    <property type="molecule type" value="Genomic_DNA"/>
</dbReference>
<evidence type="ECO:0000313" key="3">
    <source>
        <dbReference type="Proteomes" id="UP001152622"/>
    </source>
</evidence>
<accession>A0A9Q1ENM8</accession>
<feature type="compositionally biased region" description="Low complexity" evidence="1">
    <location>
        <begin position="494"/>
        <end position="503"/>
    </location>
</feature>
<reference evidence="2" key="1">
    <citation type="journal article" date="2023" name="Science">
        <title>Genome structures resolve the early diversification of teleost fishes.</title>
        <authorList>
            <person name="Parey E."/>
            <person name="Louis A."/>
            <person name="Montfort J."/>
            <person name="Bouchez O."/>
            <person name="Roques C."/>
            <person name="Iampietro C."/>
            <person name="Lluch J."/>
            <person name="Castinel A."/>
            <person name="Donnadieu C."/>
            <person name="Desvignes T."/>
            <person name="Floi Bucao C."/>
            <person name="Jouanno E."/>
            <person name="Wen M."/>
            <person name="Mejri S."/>
            <person name="Dirks R."/>
            <person name="Jansen H."/>
            <person name="Henkel C."/>
            <person name="Chen W.J."/>
            <person name="Zahm M."/>
            <person name="Cabau C."/>
            <person name="Klopp C."/>
            <person name="Thompson A.W."/>
            <person name="Robinson-Rechavi M."/>
            <person name="Braasch I."/>
            <person name="Lecointre G."/>
            <person name="Bobe J."/>
            <person name="Postlethwait J.H."/>
            <person name="Berthelot C."/>
            <person name="Roest Crollius H."/>
            <person name="Guiguen Y."/>
        </authorList>
    </citation>
    <scope>NUCLEOTIDE SEQUENCE</scope>
    <source>
        <strain evidence="2">WJC10195</strain>
    </source>
</reference>